<sequence>MILNDFYLCASARLFGKQIWKSRPHRKSISISSSGVKPVWTDTVLIMPRRSPGSSSYTLEPRYGPTYTEKSYGCLAVSRNCSRSIAANFKPLTTGSLGIICHCRIDVQHNSDGVCRRYVKIALDSFPDVLHERVPALTLCKYAQLFVAGA</sequence>
<dbReference type="Proteomes" id="UP000000663">
    <property type="component" value="Chromosome"/>
</dbReference>
<gene>
    <name evidence="1" type="ORF">RCIA84</name>
</gene>
<accession>Q0W525</accession>
<proteinExistence type="predicted"/>
<keyword evidence="2" id="KW-1185">Reference proteome</keyword>
<dbReference type="AlphaFoldDB" id="Q0W525"/>
<dbReference type="KEGG" id="rci:RCIA84"/>
<dbReference type="EMBL" id="AM114193">
    <property type="protein sequence ID" value="CAJ36518.1"/>
    <property type="molecule type" value="Genomic_DNA"/>
</dbReference>
<name>Q0W525_METAR</name>
<protein>
    <submittedName>
        <fullName evidence="1">Uncharacterized protein</fullName>
    </submittedName>
</protein>
<evidence type="ECO:0000313" key="2">
    <source>
        <dbReference type="Proteomes" id="UP000000663"/>
    </source>
</evidence>
<reference evidence="1 2" key="1">
    <citation type="journal article" date="2006" name="Science">
        <title>Genome of rice cluster I archaea -- the key methane producers in the rice rhizosphere.</title>
        <authorList>
            <person name="Erkel C."/>
            <person name="Kube M."/>
            <person name="Reinhardt R."/>
            <person name="Liesack W."/>
        </authorList>
    </citation>
    <scope>NUCLEOTIDE SEQUENCE [LARGE SCALE GENOMIC DNA]</scope>
    <source>
        <strain evidence="2">DSM 22066 / NBRC 105507 / MRE50</strain>
    </source>
</reference>
<organism evidence="1 2">
    <name type="scientific">Methanocella arvoryzae (strain DSM 22066 / NBRC 105507 / MRE50)</name>
    <dbReference type="NCBI Taxonomy" id="351160"/>
    <lineage>
        <taxon>Archaea</taxon>
        <taxon>Methanobacteriati</taxon>
        <taxon>Methanobacteriota</taxon>
        <taxon>Stenosarchaea group</taxon>
        <taxon>Methanomicrobia</taxon>
        <taxon>Methanocellales</taxon>
        <taxon>Methanocellaceae</taxon>
        <taxon>Methanocella</taxon>
    </lineage>
</organism>
<evidence type="ECO:0000313" key="1">
    <source>
        <dbReference type="EMBL" id="CAJ36518.1"/>
    </source>
</evidence>